<comment type="caution">
    <text evidence="1">The sequence shown here is derived from an EMBL/GenBank/DDBJ whole genome shotgun (WGS) entry which is preliminary data.</text>
</comment>
<dbReference type="Proteomes" id="UP001501729">
    <property type="component" value="Unassembled WGS sequence"/>
</dbReference>
<name>A0AAV3UDU9_9EURY</name>
<proteinExistence type="predicted"/>
<evidence type="ECO:0000313" key="2">
    <source>
        <dbReference type="Proteomes" id="UP001501729"/>
    </source>
</evidence>
<evidence type="ECO:0008006" key="3">
    <source>
        <dbReference type="Google" id="ProtNLM"/>
    </source>
</evidence>
<reference evidence="1 2" key="1">
    <citation type="journal article" date="2019" name="Int. J. Syst. Evol. Microbiol.">
        <title>The Global Catalogue of Microorganisms (GCM) 10K type strain sequencing project: providing services to taxonomists for standard genome sequencing and annotation.</title>
        <authorList>
            <consortium name="The Broad Institute Genomics Platform"/>
            <consortium name="The Broad Institute Genome Sequencing Center for Infectious Disease"/>
            <person name="Wu L."/>
            <person name="Ma J."/>
        </authorList>
    </citation>
    <scope>NUCLEOTIDE SEQUENCE [LARGE SCALE GENOMIC DNA]</scope>
    <source>
        <strain evidence="1 2">JCM 17504</strain>
    </source>
</reference>
<accession>A0AAV3UDU9</accession>
<keyword evidence="2" id="KW-1185">Reference proteome</keyword>
<dbReference type="EMBL" id="BAABKX010000001">
    <property type="protein sequence ID" value="GAA5044757.1"/>
    <property type="molecule type" value="Genomic_DNA"/>
</dbReference>
<protein>
    <recommendedName>
        <fullName evidence="3">C2H2-type domain-containing protein</fullName>
    </recommendedName>
</protein>
<gene>
    <name evidence="1" type="ORF">GCM10025751_11630</name>
</gene>
<organism evidence="1 2">
    <name type="scientific">Haladaptatus pallidirubidus</name>
    <dbReference type="NCBI Taxonomy" id="1008152"/>
    <lineage>
        <taxon>Archaea</taxon>
        <taxon>Methanobacteriati</taxon>
        <taxon>Methanobacteriota</taxon>
        <taxon>Stenosarchaea group</taxon>
        <taxon>Halobacteria</taxon>
        <taxon>Halobacteriales</taxon>
        <taxon>Haladaptataceae</taxon>
        <taxon>Haladaptatus</taxon>
    </lineage>
</organism>
<sequence>MVIVIPRYAGFVSVWDDIIVPESPTKVMRGITVLSPIHSVVSNSTDDTDGNHRCEACGATFDTEDELRKHVHEQGLVD</sequence>
<dbReference type="AlphaFoldDB" id="A0AAV3UDU9"/>
<evidence type="ECO:0000313" key="1">
    <source>
        <dbReference type="EMBL" id="GAA5044757.1"/>
    </source>
</evidence>